<dbReference type="InterPro" id="IPR018704">
    <property type="entry name" value="SecYEG/CpoB_TPR"/>
</dbReference>
<keyword evidence="2" id="KW-1003">Cell membrane</keyword>
<dbReference type="Pfam" id="PF09976">
    <property type="entry name" value="TPR_21"/>
    <property type="match status" value="1"/>
</dbReference>
<accession>A0A1Y6CT94</accession>
<dbReference type="PANTHER" id="PTHR38035">
    <property type="entry name" value="UPF0070 PROTEIN YFGM"/>
    <property type="match status" value="1"/>
</dbReference>
<gene>
    <name evidence="11" type="ORF">SAMN02949497_0804</name>
</gene>
<comment type="similarity">
    <text evidence="7">Belongs to the YfgM family.</text>
</comment>
<keyword evidence="6" id="KW-0143">Chaperone</keyword>
<feature type="transmembrane region" description="Helical" evidence="9">
    <location>
        <begin position="23"/>
        <end position="41"/>
    </location>
</feature>
<evidence type="ECO:0000256" key="5">
    <source>
        <dbReference type="ARBA" id="ARBA00023136"/>
    </source>
</evidence>
<dbReference type="Gene3D" id="1.25.40.10">
    <property type="entry name" value="Tetratricopeptide repeat domain"/>
    <property type="match status" value="1"/>
</dbReference>
<organism evidence="11 12">
    <name type="scientific">Methylomagnum ishizawai</name>
    <dbReference type="NCBI Taxonomy" id="1760988"/>
    <lineage>
        <taxon>Bacteria</taxon>
        <taxon>Pseudomonadati</taxon>
        <taxon>Pseudomonadota</taxon>
        <taxon>Gammaproteobacteria</taxon>
        <taxon>Methylococcales</taxon>
        <taxon>Methylococcaceae</taxon>
        <taxon>Methylomagnum</taxon>
    </lineage>
</organism>
<proteinExistence type="inferred from homology"/>
<comment type="subcellular location">
    <subcellularLocation>
        <location evidence="1">Cell membrane</location>
        <topology evidence="1">Single-pass type II membrane protein</topology>
    </subcellularLocation>
</comment>
<evidence type="ECO:0000259" key="10">
    <source>
        <dbReference type="Pfam" id="PF09976"/>
    </source>
</evidence>
<evidence type="ECO:0000313" key="11">
    <source>
        <dbReference type="EMBL" id="SMF93517.1"/>
    </source>
</evidence>
<dbReference type="STRING" id="1760988.SAMN02949497_0804"/>
<dbReference type="InterPro" id="IPR011990">
    <property type="entry name" value="TPR-like_helical_dom_sf"/>
</dbReference>
<protein>
    <recommendedName>
        <fullName evidence="8">Ancillary SecYEG translocon subunit</fullName>
    </recommendedName>
</protein>
<keyword evidence="12" id="KW-1185">Reference proteome</keyword>
<dbReference type="GO" id="GO:0005886">
    <property type="term" value="C:plasma membrane"/>
    <property type="evidence" value="ECO:0007669"/>
    <property type="project" value="UniProtKB-SubCell"/>
</dbReference>
<evidence type="ECO:0000256" key="7">
    <source>
        <dbReference type="ARBA" id="ARBA00024197"/>
    </source>
</evidence>
<dbReference type="EMBL" id="FXAM01000001">
    <property type="protein sequence ID" value="SMF93517.1"/>
    <property type="molecule type" value="Genomic_DNA"/>
</dbReference>
<reference evidence="11 12" key="1">
    <citation type="submission" date="2016-12" db="EMBL/GenBank/DDBJ databases">
        <authorList>
            <person name="Song W.-J."/>
            <person name="Kurnit D.M."/>
        </authorList>
    </citation>
    <scope>NUCLEOTIDE SEQUENCE [LARGE SCALE GENOMIC DNA]</scope>
    <source>
        <strain evidence="11 12">175</strain>
    </source>
</reference>
<dbReference type="PIRSF" id="PIRSF006170">
    <property type="entry name" value="YfgM"/>
    <property type="match status" value="1"/>
</dbReference>
<dbReference type="InterPro" id="IPR026039">
    <property type="entry name" value="YfgM"/>
</dbReference>
<dbReference type="RefSeq" id="WP_085210167.1">
    <property type="nucleotide sequence ID" value="NZ_FXAM01000001.1"/>
</dbReference>
<evidence type="ECO:0000256" key="3">
    <source>
        <dbReference type="ARBA" id="ARBA00022692"/>
    </source>
</evidence>
<feature type="domain" description="Ancillary SecYEG translocon subunit/Cell division coordinator CpoB TPR" evidence="10">
    <location>
        <begin position="15"/>
        <end position="206"/>
    </location>
</feature>
<keyword evidence="4 9" id="KW-1133">Transmembrane helix</keyword>
<keyword evidence="5 9" id="KW-0472">Membrane</keyword>
<evidence type="ECO:0000256" key="2">
    <source>
        <dbReference type="ARBA" id="ARBA00022475"/>
    </source>
</evidence>
<dbReference type="OrthoDB" id="9789675at2"/>
<evidence type="ECO:0000256" key="4">
    <source>
        <dbReference type="ARBA" id="ARBA00022989"/>
    </source>
</evidence>
<evidence type="ECO:0000256" key="8">
    <source>
        <dbReference type="ARBA" id="ARBA00024235"/>
    </source>
</evidence>
<name>A0A1Y6CT94_9GAMM</name>
<evidence type="ECO:0000256" key="6">
    <source>
        <dbReference type="ARBA" id="ARBA00023186"/>
    </source>
</evidence>
<dbReference type="GO" id="GO:0044877">
    <property type="term" value="F:protein-containing complex binding"/>
    <property type="evidence" value="ECO:0007669"/>
    <property type="project" value="InterPro"/>
</dbReference>
<sequence>MEDLSEEERLEALHRWWKTNKQSAFLGVLLGLAMVGAWNMWQNNRRGTVEQASNLYQQLLKASEARQTDPALKLSERLIEQYGSTSYAEYARLFLAKAKADKGDLAGAKQALEQALAKSHDDNLKALARLRLGRALLAGGETDVALKLIEPVTEQQTGKLAGLYEELKGDLYAAAKRPADARLAYGKAKELGENSPLLELKLNDLPGTAN</sequence>
<evidence type="ECO:0000313" key="12">
    <source>
        <dbReference type="Proteomes" id="UP000192923"/>
    </source>
</evidence>
<evidence type="ECO:0000256" key="9">
    <source>
        <dbReference type="SAM" id="Phobius"/>
    </source>
</evidence>
<evidence type="ECO:0000256" key="1">
    <source>
        <dbReference type="ARBA" id="ARBA00004401"/>
    </source>
</evidence>
<dbReference type="Proteomes" id="UP000192923">
    <property type="component" value="Unassembled WGS sequence"/>
</dbReference>
<dbReference type="AlphaFoldDB" id="A0A1Y6CT94"/>
<dbReference type="SUPFAM" id="SSF48452">
    <property type="entry name" value="TPR-like"/>
    <property type="match status" value="1"/>
</dbReference>
<dbReference type="PANTHER" id="PTHR38035:SF1">
    <property type="entry name" value="ANCILLARY SECYEG TRANSLOCON SUBUNIT"/>
    <property type="match status" value="1"/>
</dbReference>
<keyword evidence="3 9" id="KW-0812">Transmembrane</keyword>